<organism evidence="2 3">
    <name type="scientific">Streptomyces caelestis</name>
    <dbReference type="NCBI Taxonomy" id="36816"/>
    <lineage>
        <taxon>Bacteria</taxon>
        <taxon>Bacillati</taxon>
        <taxon>Actinomycetota</taxon>
        <taxon>Actinomycetes</taxon>
        <taxon>Kitasatosporales</taxon>
        <taxon>Streptomycetaceae</taxon>
        <taxon>Streptomyces</taxon>
    </lineage>
</organism>
<dbReference type="SUPFAM" id="SSF56281">
    <property type="entry name" value="Metallo-hydrolase/oxidoreductase"/>
    <property type="match status" value="1"/>
</dbReference>
<name>A0A0M8QTP1_9ACTN</name>
<proteinExistence type="predicted"/>
<dbReference type="Pfam" id="PF13483">
    <property type="entry name" value="Lactamase_B_3"/>
    <property type="match status" value="1"/>
</dbReference>
<evidence type="ECO:0000313" key="3">
    <source>
        <dbReference type="Proteomes" id="UP000037773"/>
    </source>
</evidence>
<dbReference type="PANTHER" id="PTHR43546">
    <property type="entry name" value="UPF0173 METAL-DEPENDENT HYDROLASE MJ1163-RELATED"/>
    <property type="match status" value="1"/>
</dbReference>
<dbReference type="PANTHER" id="PTHR43546:SF3">
    <property type="entry name" value="UPF0173 METAL-DEPENDENT HYDROLASE MJ1163"/>
    <property type="match status" value="1"/>
</dbReference>
<accession>A0A0M8QTP1</accession>
<reference evidence="2 3" key="1">
    <citation type="submission" date="2015-07" db="EMBL/GenBank/DDBJ databases">
        <authorList>
            <person name="Noorani M."/>
        </authorList>
    </citation>
    <scope>NUCLEOTIDE SEQUENCE [LARGE SCALE GENOMIC DNA]</scope>
    <source>
        <strain evidence="2 3">NRRL B-24567</strain>
    </source>
</reference>
<feature type="domain" description="Metallo-beta-lactamase" evidence="1">
    <location>
        <begin position="16"/>
        <end position="186"/>
    </location>
</feature>
<dbReference type="Gene3D" id="3.60.15.10">
    <property type="entry name" value="Ribonuclease Z/Hydroxyacylglutathione hydrolase-like"/>
    <property type="match status" value="1"/>
</dbReference>
<evidence type="ECO:0000259" key="1">
    <source>
        <dbReference type="SMART" id="SM00849"/>
    </source>
</evidence>
<dbReference type="Proteomes" id="UP000037773">
    <property type="component" value="Unassembled WGS sequence"/>
</dbReference>
<keyword evidence="3" id="KW-1185">Reference proteome</keyword>
<sequence length="223" mass="23711">MWSARKGPTVKLTKHAHACVTLEKDGTRLVIDPGTFTPDAAETVARAHAVLITHDHFDHFDEELVAAALEARPGLQVYGTAAVAATLGSHDGRVHAVAAGDAFSVGSLTATVHGHRHAPIHADIPCPDNVGYLLDDGAVYHPGDAYFAPGVPVRTLLLPTSGPWTKLGEAADYVRTVRPERIIQIHELMLSDLGQHSTARLLGEKGLTGTPIDRLEPGTTVQL</sequence>
<dbReference type="InterPro" id="IPR050114">
    <property type="entry name" value="UPF0173_UPF0282_UlaG_hydrolase"/>
</dbReference>
<dbReference type="InterPro" id="IPR001279">
    <property type="entry name" value="Metallo-B-lactamas"/>
</dbReference>
<comment type="caution">
    <text evidence="2">The sequence shown here is derived from an EMBL/GenBank/DDBJ whole genome shotgun (WGS) entry which is preliminary data.</text>
</comment>
<dbReference type="CDD" id="cd06262">
    <property type="entry name" value="metallo-hydrolase-like_MBL-fold"/>
    <property type="match status" value="1"/>
</dbReference>
<dbReference type="EMBL" id="LGCN01000051">
    <property type="protein sequence ID" value="KOT43610.1"/>
    <property type="molecule type" value="Genomic_DNA"/>
</dbReference>
<dbReference type="InterPro" id="IPR036866">
    <property type="entry name" value="RibonucZ/Hydroxyglut_hydro"/>
</dbReference>
<protein>
    <submittedName>
        <fullName evidence="2">Beta-lactamase</fullName>
    </submittedName>
</protein>
<dbReference type="AlphaFoldDB" id="A0A0M8QTP1"/>
<gene>
    <name evidence="2" type="ORF">ADK41_05430</name>
</gene>
<dbReference type="SMART" id="SM00849">
    <property type="entry name" value="Lactamase_B"/>
    <property type="match status" value="1"/>
</dbReference>
<evidence type="ECO:0000313" key="2">
    <source>
        <dbReference type="EMBL" id="KOT43610.1"/>
    </source>
</evidence>
<dbReference type="PATRIC" id="fig|36816.3.peg.1155"/>